<accession>I8TAN5</accession>
<dbReference type="Gene3D" id="1.10.12.10">
    <property type="entry name" value="Lyase 2-enoyl-coa Hydratase, Chain A, domain 2"/>
    <property type="match status" value="1"/>
</dbReference>
<dbReference type="GO" id="GO:0003824">
    <property type="term" value="F:catalytic activity"/>
    <property type="evidence" value="ECO:0007669"/>
    <property type="project" value="UniProtKB-ARBA"/>
</dbReference>
<dbReference type="AlphaFoldDB" id="I8TAN5"/>
<proteinExistence type="inferred from homology"/>
<organism evidence="2 3">
    <name type="scientific">Hydrocarboniphaga effusa AP103</name>
    <dbReference type="NCBI Taxonomy" id="1172194"/>
    <lineage>
        <taxon>Bacteria</taxon>
        <taxon>Pseudomonadati</taxon>
        <taxon>Pseudomonadota</taxon>
        <taxon>Gammaproteobacteria</taxon>
        <taxon>Nevskiales</taxon>
        <taxon>Nevskiaceae</taxon>
        <taxon>Hydrocarboniphaga</taxon>
    </lineage>
</organism>
<dbReference type="PATRIC" id="fig|1172194.4.peg.897"/>
<name>I8TAN5_9GAMM</name>
<dbReference type="CDD" id="cd06558">
    <property type="entry name" value="crotonase-like"/>
    <property type="match status" value="1"/>
</dbReference>
<dbReference type="OrthoDB" id="9797151at2"/>
<dbReference type="InterPro" id="IPR029045">
    <property type="entry name" value="ClpP/crotonase-like_dom_sf"/>
</dbReference>
<protein>
    <recommendedName>
        <fullName evidence="4">Enoyl-CoA hydratase</fullName>
    </recommendedName>
</protein>
<dbReference type="STRING" id="1172194.WQQ_09370"/>
<comment type="caution">
    <text evidence="2">The sequence shown here is derived from an EMBL/GenBank/DDBJ whole genome shotgun (WGS) entry which is preliminary data.</text>
</comment>
<evidence type="ECO:0000313" key="2">
    <source>
        <dbReference type="EMBL" id="EIT70800.1"/>
    </source>
</evidence>
<evidence type="ECO:0000256" key="1">
    <source>
        <dbReference type="ARBA" id="ARBA00005254"/>
    </source>
</evidence>
<dbReference type="PANTHER" id="PTHR43459">
    <property type="entry name" value="ENOYL-COA HYDRATASE"/>
    <property type="match status" value="1"/>
</dbReference>
<sequence>MYDHYQSLRIERRGHVLVVTLDNPPTNAADLGTHRELSTIFEDIARDEQTRVVVVTGAGTRAFSAGGDIDVMIQQIAEPEGRRVQMAEGIRMLHALLALEKPLIARINGHAIGFGATLAVFSDISYAVETAKLADPHVGVGLTAGDGGALIWPLLIGYARAKELLLTGDALSAKEAAAIGLITRAYPSIEALDQAVYAMADRLASGATRAINSTKTAINLVLRKQIESLIESHIGFEFMSAFSEDHREAAMAFKDKRKPQFTGR</sequence>
<dbReference type="PANTHER" id="PTHR43459:SF3">
    <property type="entry name" value="ENOYL-COA HYDRATASE ECHA15 (ENOYL HYDRASE) (UNSATURATED ACYL-COA HYDRATASE) (CROTONASE)-RELATED"/>
    <property type="match status" value="1"/>
</dbReference>
<dbReference type="InterPro" id="IPR001753">
    <property type="entry name" value="Enoyl-CoA_hydra/iso"/>
</dbReference>
<dbReference type="EMBL" id="AKGD01000001">
    <property type="protein sequence ID" value="EIT70800.1"/>
    <property type="molecule type" value="Genomic_DNA"/>
</dbReference>
<comment type="similarity">
    <text evidence="1">Belongs to the enoyl-CoA hydratase/isomerase family.</text>
</comment>
<dbReference type="SUPFAM" id="SSF52096">
    <property type="entry name" value="ClpP/crotonase"/>
    <property type="match status" value="1"/>
</dbReference>
<dbReference type="Proteomes" id="UP000003704">
    <property type="component" value="Unassembled WGS sequence"/>
</dbReference>
<evidence type="ECO:0008006" key="4">
    <source>
        <dbReference type="Google" id="ProtNLM"/>
    </source>
</evidence>
<dbReference type="Gene3D" id="3.90.226.10">
    <property type="entry name" value="2-enoyl-CoA Hydratase, Chain A, domain 1"/>
    <property type="match status" value="1"/>
</dbReference>
<evidence type="ECO:0000313" key="3">
    <source>
        <dbReference type="Proteomes" id="UP000003704"/>
    </source>
</evidence>
<reference evidence="2 3" key="1">
    <citation type="journal article" date="2012" name="J. Bacteriol.">
        <title>Genome Sequence of n-Alkane-Degrading Hydrocarboniphaga effusa Strain AP103T (ATCC BAA-332T).</title>
        <authorList>
            <person name="Chang H.K."/>
            <person name="Zylstra G.J."/>
            <person name="Chae J.C."/>
        </authorList>
    </citation>
    <scope>NUCLEOTIDE SEQUENCE [LARGE SCALE GENOMIC DNA]</scope>
    <source>
        <strain evidence="2 3">AP103</strain>
    </source>
</reference>
<dbReference type="RefSeq" id="WP_007183893.1">
    <property type="nucleotide sequence ID" value="NZ_AKGD01000001.1"/>
</dbReference>
<gene>
    <name evidence="2" type="ORF">WQQ_09370</name>
</gene>
<keyword evidence="3" id="KW-1185">Reference proteome</keyword>
<dbReference type="InterPro" id="IPR014748">
    <property type="entry name" value="Enoyl-CoA_hydra_C"/>
</dbReference>
<dbReference type="Pfam" id="PF00378">
    <property type="entry name" value="ECH_1"/>
    <property type="match status" value="1"/>
</dbReference>